<organism evidence="13 14">
    <name type="scientific">Nicotiana attenuata</name>
    <name type="common">Coyote tobacco</name>
    <dbReference type="NCBI Taxonomy" id="49451"/>
    <lineage>
        <taxon>Eukaryota</taxon>
        <taxon>Viridiplantae</taxon>
        <taxon>Streptophyta</taxon>
        <taxon>Embryophyta</taxon>
        <taxon>Tracheophyta</taxon>
        <taxon>Spermatophyta</taxon>
        <taxon>Magnoliopsida</taxon>
        <taxon>eudicotyledons</taxon>
        <taxon>Gunneridae</taxon>
        <taxon>Pentapetalae</taxon>
        <taxon>asterids</taxon>
        <taxon>lamiids</taxon>
        <taxon>Solanales</taxon>
        <taxon>Solanaceae</taxon>
        <taxon>Nicotianoideae</taxon>
        <taxon>Nicotianeae</taxon>
        <taxon>Nicotiana</taxon>
    </lineage>
</organism>
<evidence type="ECO:0000313" key="14">
    <source>
        <dbReference type="Proteomes" id="UP000187609"/>
    </source>
</evidence>
<evidence type="ECO:0000259" key="12">
    <source>
        <dbReference type="PROSITE" id="PS50071"/>
    </source>
</evidence>
<dbReference type="InterPro" id="IPR017970">
    <property type="entry name" value="Homeobox_CS"/>
</dbReference>
<dbReference type="OMA" id="ELYAYFM"/>
<gene>
    <name evidence="13" type="primary">HOX21</name>
    <name evidence="13" type="ORF">A4A49_41574</name>
</gene>
<comment type="function">
    <text evidence="10">Transcription factor.</text>
</comment>
<comment type="similarity">
    <text evidence="7 10">Belongs to the HD-ZIP homeobox family. Class I subfamily.</text>
</comment>
<dbReference type="PANTHER" id="PTHR24326:SF629">
    <property type="entry name" value="HOMEOBOX-LEUCINE ZIPPER PROTEIN"/>
    <property type="match status" value="1"/>
</dbReference>
<evidence type="ECO:0000256" key="11">
    <source>
        <dbReference type="SAM" id="Coils"/>
    </source>
</evidence>
<dbReference type="OrthoDB" id="6159439at2759"/>
<evidence type="ECO:0000313" key="13">
    <source>
        <dbReference type="EMBL" id="OIT19527.1"/>
    </source>
</evidence>
<feature type="DNA-binding region" description="Homeobox" evidence="8">
    <location>
        <begin position="39"/>
        <end position="98"/>
    </location>
</feature>
<protein>
    <recommendedName>
        <fullName evidence="10">Homeobox-leucine zipper protein</fullName>
    </recommendedName>
    <alternativeName>
        <fullName evidence="10">HD-ZIP protein</fullName>
    </alternativeName>
    <alternativeName>
        <fullName evidence="10">Homeodomain transcription factor</fullName>
    </alternativeName>
</protein>
<keyword evidence="14" id="KW-1185">Reference proteome</keyword>
<dbReference type="KEGG" id="nau:109221332"/>
<keyword evidence="11" id="KW-0175">Coiled coil</keyword>
<dbReference type="SMR" id="A0A1J6KC37"/>
<dbReference type="Gramene" id="OIT19527">
    <property type="protein sequence ID" value="OIT19527"/>
    <property type="gene ID" value="A4A49_41574"/>
</dbReference>
<accession>A0A1J6KC37</accession>
<dbReference type="CDD" id="cd00086">
    <property type="entry name" value="homeodomain"/>
    <property type="match status" value="1"/>
</dbReference>
<reference evidence="13" key="1">
    <citation type="submission" date="2016-11" db="EMBL/GenBank/DDBJ databases">
        <title>The genome of Nicotiana attenuata.</title>
        <authorList>
            <person name="Xu S."/>
            <person name="Brockmoeller T."/>
            <person name="Gaquerel E."/>
            <person name="Navarro A."/>
            <person name="Kuhl H."/>
            <person name="Gase K."/>
            <person name="Ling Z."/>
            <person name="Zhou W."/>
            <person name="Kreitzer C."/>
            <person name="Stanke M."/>
            <person name="Tang H."/>
            <person name="Lyons E."/>
            <person name="Pandey P."/>
            <person name="Pandey S.P."/>
            <person name="Timmermann B."/>
            <person name="Baldwin I.T."/>
        </authorList>
    </citation>
    <scope>NUCLEOTIDE SEQUENCE [LARGE SCALE GENOMIC DNA]</scope>
    <source>
        <strain evidence="13">UT</strain>
    </source>
</reference>
<dbReference type="InterPro" id="IPR001356">
    <property type="entry name" value="HD"/>
</dbReference>
<keyword evidence="5 10" id="KW-0804">Transcription</keyword>
<keyword evidence="4 8" id="KW-0371">Homeobox</keyword>
<dbReference type="EMBL" id="MJEQ01006965">
    <property type="protein sequence ID" value="OIT19527.1"/>
    <property type="molecule type" value="Genomic_DNA"/>
</dbReference>
<feature type="coiled-coil region" evidence="11">
    <location>
        <begin position="89"/>
        <end position="137"/>
    </location>
</feature>
<evidence type="ECO:0000256" key="3">
    <source>
        <dbReference type="ARBA" id="ARBA00023125"/>
    </source>
</evidence>
<evidence type="ECO:0000256" key="10">
    <source>
        <dbReference type="RuleBase" id="RU369038"/>
    </source>
</evidence>
<dbReference type="Proteomes" id="UP000187609">
    <property type="component" value="Unassembled WGS sequence"/>
</dbReference>
<dbReference type="SUPFAM" id="SSF46689">
    <property type="entry name" value="Homeodomain-like"/>
    <property type="match status" value="1"/>
</dbReference>
<evidence type="ECO:0000256" key="6">
    <source>
        <dbReference type="ARBA" id="ARBA00023242"/>
    </source>
</evidence>
<dbReference type="PROSITE" id="PS00027">
    <property type="entry name" value="HOMEOBOX_1"/>
    <property type="match status" value="1"/>
</dbReference>
<feature type="domain" description="Homeobox" evidence="12">
    <location>
        <begin position="37"/>
        <end position="97"/>
    </location>
</feature>
<evidence type="ECO:0000256" key="8">
    <source>
        <dbReference type="PROSITE-ProRule" id="PRU00108"/>
    </source>
</evidence>
<proteinExistence type="inferred from homology"/>
<dbReference type="GO" id="GO:0000981">
    <property type="term" value="F:DNA-binding transcription factor activity, RNA polymerase II-specific"/>
    <property type="evidence" value="ECO:0007669"/>
    <property type="project" value="UniProtKB-UniRule"/>
</dbReference>
<evidence type="ECO:0000256" key="1">
    <source>
        <dbReference type="ARBA" id="ARBA00004123"/>
    </source>
</evidence>
<keyword evidence="3 8" id="KW-0238">DNA-binding</keyword>
<comment type="caution">
    <text evidence="13">The sequence shown here is derived from an EMBL/GenBank/DDBJ whole genome shotgun (WGS) entry which is preliminary data.</text>
</comment>
<dbReference type="InterPro" id="IPR045224">
    <property type="entry name" value="HDZip_class_I_plant"/>
</dbReference>
<evidence type="ECO:0000256" key="5">
    <source>
        <dbReference type="ARBA" id="ARBA00023163"/>
    </source>
</evidence>
<dbReference type="GO" id="GO:0005634">
    <property type="term" value="C:nucleus"/>
    <property type="evidence" value="ECO:0007669"/>
    <property type="project" value="UniProtKB-SubCell"/>
</dbReference>
<evidence type="ECO:0000256" key="4">
    <source>
        <dbReference type="ARBA" id="ARBA00023155"/>
    </source>
</evidence>
<dbReference type="GO" id="GO:0045893">
    <property type="term" value="P:positive regulation of DNA-templated transcription"/>
    <property type="evidence" value="ECO:0007669"/>
    <property type="project" value="TreeGrafter"/>
</dbReference>
<evidence type="ECO:0000256" key="2">
    <source>
        <dbReference type="ARBA" id="ARBA00023015"/>
    </source>
</evidence>
<dbReference type="Pfam" id="PF00046">
    <property type="entry name" value="Homeodomain"/>
    <property type="match status" value="1"/>
</dbReference>
<dbReference type="Gene3D" id="1.10.10.60">
    <property type="entry name" value="Homeodomain-like"/>
    <property type="match status" value="1"/>
</dbReference>
<dbReference type="PROSITE" id="PS50071">
    <property type="entry name" value="HOMEOBOX_2"/>
    <property type="match status" value="1"/>
</dbReference>
<evidence type="ECO:0000256" key="9">
    <source>
        <dbReference type="RuleBase" id="RU000682"/>
    </source>
</evidence>
<name>A0A1J6KC37_NICAT</name>
<sequence length="226" mass="26345">MQQHKSITSFHYKFQTLSHFSNMNNFLNSQYLHKHQSILNHNKKRLNQEQVKRLEESFDSTKKLEPEQKLQLAKELGVPPRQIAIWYQNRRARWKNQSLELDYNALQHKLDTVLAEKRKIEKENERLRGELKKVNEMFVACKKTQGHEETQGLIPLNAANSISSGCEEGVVSCSSFQEDVSCSLVKNNSESNLQFDELYACLMGAEEGSNCRLSWQNGKDLWVWKN</sequence>
<dbReference type="GeneID" id="109221332"/>
<keyword evidence="6 8" id="KW-0539">Nucleus</keyword>
<evidence type="ECO:0000256" key="7">
    <source>
        <dbReference type="ARBA" id="ARBA00025748"/>
    </source>
</evidence>
<dbReference type="InterPro" id="IPR000047">
    <property type="entry name" value="HTH_motif"/>
</dbReference>
<dbReference type="PRINTS" id="PR00031">
    <property type="entry name" value="HTHREPRESSR"/>
</dbReference>
<dbReference type="InterPro" id="IPR009057">
    <property type="entry name" value="Homeodomain-like_sf"/>
</dbReference>
<dbReference type="AlphaFoldDB" id="A0A1J6KC37"/>
<dbReference type="GO" id="GO:0043565">
    <property type="term" value="F:sequence-specific DNA binding"/>
    <property type="evidence" value="ECO:0007669"/>
    <property type="project" value="TreeGrafter"/>
</dbReference>
<keyword evidence="2 10" id="KW-0805">Transcription regulation</keyword>
<comment type="subcellular location">
    <subcellularLocation>
        <location evidence="1 8 9">Nucleus</location>
    </subcellularLocation>
</comment>
<dbReference type="PANTHER" id="PTHR24326">
    <property type="entry name" value="HOMEOBOX-LEUCINE ZIPPER PROTEIN"/>
    <property type="match status" value="1"/>
</dbReference>
<dbReference type="SMART" id="SM00389">
    <property type="entry name" value="HOX"/>
    <property type="match status" value="1"/>
</dbReference>